<dbReference type="SUPFAM" id="SSF52172">
    <property type="entry name" value="CheY-like"/>
    <property type="match status" value="1"/>
</dbReference>
<dbReference type="SMART" id="SM00382">
    <property type="entry name" value="AAA"/>
    <property type="match status" value="1"/>
</dbReference>
<keyword evidence="12" id="KW-1185">Reference proteome</keyword>
<dbReference type="InterPro" id="IPR009057">
    <property type="entry name" value="Homeodomain-like_sf"/>
</dbReference>
<dbReference type="RefSeq" id="WP_222566335.1">
    <property type="nucleotide sequence ID" value="NZ_CP019646.1"/>
</dbReference>
<dbReference type="InterPro" id="IPR001789">
    <property type="entry name" value="Sig_transdc_resp-reg_receiver"/>
</dbReference>
<protein>
    <submittedName>
        <fullName evidence="11">Transcriptional regulatory protein ZraR</fullName>
    </submittedName>
</protein>
<keyword evidence="1 8" id="KW-0597">Phosphoprotein</keyword>
<keyword evidence="2" id="KW-0547">Nucleotide-binding</keyword>
<dbReference type="Pfam" id="PF02954">
    <property type="entry name" value="HTH_8"/>
    <property type="match status" value="1"/>
</dbReference>
<keyword evidence="4" id="KW-0902">Two-component regulatory system</keyword>
<dbReference type="PANTHER" id="PTHR32071:SF14">
    <property type="entry name" value="TRANSCRIPTIONAL REGULATORY PROTEIN RTCR"/>
    <property type="match status" value="1"/>
</dbReference>
<dbReference type="Gene3D" id="1.10.10.60">
    <property type="entry name" value="Homeodomain-like"/>
    <property type="match status" value="1"/>
</dbReference>
<dbReference type="Pfam" id="PF25601">
    <property type="entry name" value="AAA_lid_14"/>
    <property type="match status" value="1"/>
</dbReference>
<reference evidence="12" key="1">
    <citation type="submission" date="2017-02" db="EMBL/GenBank/DDBJ databases">
        <title>Comparative genomics and description of representatives of a novel lineage of planctomycetes thriving in anoxic sediments.</title>
        <authorList>
            <person name="Spring S."/>
            <person name="Bunk B."/>
            <person name="Sproer C."/>
        </authorList>
    </citation>
    <scope>NUCLEOTIDE SEQUENCE [LARGE SCALE GENOMIC DNA]</scope>
    <source>
        <strain evidence="12">SM-Chi-D1</strain>
    </source>
</reference>
<dbReference type="PROSITE" id="PS50110">
    <property type="entry name" value="RESPONSE_REGULATORY"/>
    <property type="match status" value="1"/>
</dbReference>
<dbReference type="PROSITE" id="PS00675">
    <property type="entry name" value="SIGMA54_INTERACT_1"/>
    <property type="match status" value="1"/>
</dbReference>
<name>A0A1Q2MGK7_9BACT</name>
<dbReference type="Gene3D" id="3.40.50.300">
    <property type="entry name" value="P-loop containing nucleotide triphosphate hydrolases"/>
    <property type="match status" value="1"/>
</dbReference>
<dbReference type="InterPro" id="IPR027417">
    <property type="entry name" value="P-loop_NTPase"/>
</dbReference>
<dbReference type="GO" id="GO:0000160">
    <property type="term" value="P:phosphorelay signal transduction system"/>
    <property type="evidence" value="ECO:0007669"/>
    <property type="project" value="UniProtKB-KW"/>
</dbReference>
<evidence type="ECO:0000313" key="11">
    <source>
        <dbReference type="EMBL" id="AQQ71821.1"/>
    </source>
</evidence>
<dbReference type="Gene3D" id="1.10.8.60">
    <property type="match status" value="1"/>
</dbReference>
<dbReference type="SMART" id="SM00448">
    <property type="entry name" value="REC"/>
    <property type="match status" value="1"/>
</dbReference>
<dbReference type="InterPro" id="IPR025662">
    <property type="entry name" value="Sigma_54_int_dom_ATP-bd_1"/>
</dbReference>
<dbReference type="InterPro" id="IPR002197">
    <property type="entry name" value="HTH_Fis"/>
</dbReference>
<dbReference type="GO" id="GO:0043565">
    <property type="term" value="F:sequence-specific DNA binding"/>
    <property type="evidence" value="ECO:0007669"/>
    <property type="project" value="InterPro"/>
</dbReference>
<dbReference type="InterPro" id="IPR058031">
    <property type="entry name" value="AAA_lid_NorR"/>
</dbReference>
<organism evidence="11 12">
    <name type="scientific">Limihaloglobus sulfuriphilus</name>
    <dbReference type="NCBI Taxonomy" id="1851148"/>
    <lineage>
        <taxon>Bacteria</taxon>
        <taxon>Pseudomonadati</taxon>
        <taxon>Planctomycetota</taxon>
        <taxon>Phycisphaerae</taxon>
        <taxon>Sedimentisphaerales</taxon>
        <taxon>Sedimentisphaeraceae</taxon>
        <taxon>Limihaloglobus</taxon>
    </lineage>
</organism>
<dbReference type="STRING" id="1851148.SMSP2_02200"/>
<gene>
    <name evidence="11" type="primary">zraR_3</name>
    <name evidence="11" type="ORF">SMSP2_02200</name>
</gene>
<keyword evidence="6" id="KW-0238">DNA-binding</keyword>
<dbReference type="Gene3D" id="3.40.50.2300">
    <property type="match status" value="1"/>
</dbReference>
<evidence type="ECO:0000259" key="9">
    <source>
        <dbReference type="PROSITE" id="PS50045"/>
    </source>
</evidence>
<evidence type="ECO:0000256" key="4">
    <source>
        <dbReference type="ARBA" id="ARBA00023012"/>
    </source>
</evidence>
<dbReference type="PRINTS" id="PR01590">
    <property type="entry name" value="HTHFIS"/>
</dbReference>
<dbReference type="Pfam" id="PF00158">
    <property type="entry name" value="Sigma54_activat"/>
    <property type="match status" value="1"/>
</dbReference>
<dbReference type="SUPFAM" id="SSF52540">
    <property type="entry name" value="P-loop containing nucleoside triphosphate hydrolases"/>
    <property type="match status" value="1"/>
</dbReference>
<keyword evidence="7" id="KW-0804">Transcription</keyword>
<dbReference type="PROSITE" id="PS50045">
    <property type="entry name" value="SIGMA54_INTERACT_4"/>
    <property type="match status" value="1"/>
</dbReference>
<dbReference type="Proteomes" id="UP000188181">
    <property type="component" value="Chromosome"/>
</dbReference>
<proteinExistence type="predicted"/>
<accession>A0A1Q2MGK7</accession>
<keyword evidence="3" id="KW-0067">ATP-binding</keyword>
<feature type="modified residue" description="4-aspartylphosphate" evidence="8">
    <location>
        <position position="54"/>
    </location>
</feature>
<dbReference type="InterPro" id="IPR025943">
    <property type="entry name" value="Sigma_54_int_dom_ATP-bd_2"/>
</dbReference>
<evidence type="ECO:0000256" key="2">
    <source>
        <dbReference type="ARBA" id="ARBA00022741"/>
    </source>
</evidence>
<sequence length="453" mass="51033">MMSGHILIVDDDQDMCEMLHDDLTQRGHRVQWHTSSERAFETFMRESFDTVITDLKMPGLNGIDFCNRLSKNRPDVPVIVITAFGTLNTAVEAIRAGAYDFVTKPIETDLLNIVINRALKHRSLQEQVTFLKKQNRRNAEDFGEFIGRSPAMERLFDQISRIADQQVPVLITGESGTGKELVARALHRHSKRRKASFIPVNCAALPGMLLESELFGHAQGAFTDARSDRRGLFTEANGGSLFLDEIAEIPLELQPKLLRAVETGSVRPIGENMELKSNVRIIAATNRDLEAAVEEGIFREDLFFRINVVRLIVPPLRARGRDILLLAQYFLQTIAQRDEKSVKGLSPSTAEKLLAYSWPGNVRELRNAMEHALALTRFEEVVVEDLPDKIRNYKSSQVVLGGSNPDELLTLEDVERQYVDYVLKAANGNKSVAARILGLGRRTLYRKLENWGI</sequence>
<evidence type="ECO:0000313" key="12">
    <source>
        <dbReference type="Proteomes" id="UP000188181"/>
    </source>
</evidence>
<feature type="domain" description="Response regulatory" evidence="10">
    <location>
        <begin position="5"/>
        <end position="119"/>
    </location>
</feature>
<dbReference type="EMBL" id="CP019646">
    <property type="protein sequence ID" value="AQQ71821.1"/>
    <property type="molecule type" value="Genomic_DNA"/>
</dbReference>
<dbReference type="FunFam" id="3.40.50.2300:FF:000018">
    <property type="entry name" value="DNA-binding transcriptional regulator NtrC"/>
    <property type="match status" value="1"/>
</dbReference>
<dbReference type="PANTHER" id="PTHR32071">
    <property type="entry name" value="TRANSCRIPTIONAL REGULATORY PROTEIN"/>
    <property type="match status" value="1"/>
</dbReference>
<dbReference type="InterPro" id="IPR025944">
    <property type="entry name" value="Sigma_54_int_dom_CS"/>
</dbReference>
<evidence type="ECO:0000256" key="6">
    <source>
        <dbReference type="ARBA" id="ARBA00023125"/>
    </source>
</evidence>
<evidence type="ECO:0000256" key="1">
    <source>
        <dbReference type="ARBA" id="ARBA00022553"/>
    </source>
</evidence>
<dbReference type="KEGG" id="pbas:SMSP2_02200"/>
<dbReference type="PROSITE" id="PS00676">
    <property type="entry name" value="SIGMA54_INTERACT_2"/>
    <property type="match status" value="1"/>
</dbReference>
<keyword evidence="5" id="KW-0805">Transcription regulation</keyword>
<evidence type="ECO:0000256" key="8">
    <source>
        <dbReference type="PROSITE-ProRule" id="PRU00169"/>
    </source>
</evidence>
<dbReference type="InterPro" id="IPR002078">
    <property type="entry name" value="Sigma_54_int"/>
</dbReference>
<dbReference type="GO" id="GO:0006355">
    <property type="term" value="P:regulation of DNA-templated transcription"/>
    <property type="evidence" value="ECO:0007669"/>
    <property type="project" value="InterPro"/>
</dbReference>
<dbReference type="InterPro" id="IPR011006">
    <property type="entry name" value="CheY-like_superfamily"/>
</dbReference>
<dbReference type="FunFam" id="3.40.50.300:FF:000006">
    <property type="entry name" value="DNA-binding transcriptional regulator NtrC"/>
    <property type="match status" value="1"/>
</dbReference>
<evidence type="ECO:0000259" key="10">
    <source>
        <dbReference type="PROSITE" id="PS50110"/>
    </source>
</evidence>
<dbReference type="SUPFAM" id="SSF46689">
    <property type="entry name" value="Homeodomain-like"/>
    <property type="match status" value="1"/>
</dbReference>
<evidence type="ECO:0000256" key="3">
    <source>
        <dbReference type="ARBA" id="ARBA00022840"/>
    </source>
</evidence>
<dbReference type="InterPro" id="IPR003593">
    <property type="entry name" value="AAA+_ATPase"/>
</dbReference>
<dbReference type="AlphaFoldDB" id="A0A1Q2MGK7"/>
<dbReference type="PROSITE" id="PS00688">
    <property type="entry name" value="SIGMA54_INTERACT_3"/>
    <property type="match status" value="1"/>
</dbReference>
<dbReference type="GO" id="GO:0005524">
    <property type="term" value="F:ATP binding"/>
    <property type="evidence" value="ECO:0007669"/>
    <property type="project" value="UniProtKB-KW"/>
</dbReference>
<dbReference type="CDD" id="cd00009">
    <property type="entry name" value="AAA"/>
    <property type="match status" value="1"/>
</dbReference>
<dbReference type="Pfam" id="PF00072">
    <property type="entry name" value="Response_reg"/>
    <property type="match status" value="1"/>
</dbReference>
<feature type="domain" description="Sigma-54 factor interaction" evidence="9">
    <location>
        <begin position="145"/>
        <end position="374"/>
    </location>
</feature>
<evidence type="ECO:0000256" key="7">
    <source>
        <dbReference type="ARBA" id="ARBA00023163"/>
    </source>
</evidence>
<evidence type="ECO:0000256" key="5">
    <source>
        <dbReference type="ARBA" id="ARBA00023015"/>
    </source>
</evidence>